<proteinExistence type="predicted"/>
<dbReference type="STRING" id="870435.A0A0C3JTZ2"/>
<evidence type="ECO:0000313" key="1">
    <source>
        <dbReference type="EMBL" id="KIO12623.1"/>
    </source>
</evidence>
<organism evidence="1 2">
    <name type="scientific">Pisolithus tinctorius Marx 270</name>
    <dbReference type="NCBI Taxonomy" id="870435"/>
    <lineage>
        <taxon>Eukaryota</taxon>
        <taxon>Fungi</taxon>
        <taxon>Dikarya</taxon>
        <taxon>Basidiomycota</taxon>
        <taxon>Agaricomycotina</taxon>
        <taxon>Agaricomycetes</taxon>
        <taxon>Agaricomycetidae</taxon>
        <taxon>Boletales</taxon>
        <taxon>Sclerodermatineae</taxon>
        <taxon>Pisolithaceae</taxon>
        <taxon>Pisolithus</taxon>
    </lineage>
</organism>
<keyword evidence="2" id="KW-1185">Reference proteome</keyword>
<name>A0A0C3JTZ2_PISTI</name>
<reference evidence="1 2" key="1">
    <citation type="submission" date="2014-04" db="EMBL/GenBank/DDBJ databases">
        <authorList>
            <consortium name="DOE Joint Genome Institute"/>
            <person name="Kuo A."/>
            <person name="Kohler A."/>
            <person name="Costa M.D."/>
            <person name="Nagy L.G."/>
            <person name="Floudas D."/>
            <person name="Copeland A."/>
            <person name="Barry K.W."/>
            <person name="Cichocki N."/>
            <person name="Veneault-Fourrey C."/>
            <person name="LaButti K."/>
            <person name="Lindquist E.A."/>
            <person name="Lipzen A."/>
            <person name="Lundell T."/>
            <person name="Morin E."/>
            <person name="Murat C."/>
            <person name="Sun H."/>
            <person name="Tunlid A."/>
            <person name="Henrissat B."/>
            <person name="Grigoriev I.V."/>
            <person name="Hibbett D.S."/>
            <person name="Martin F."/>
            <person name="Nordberg H.P."/>
            <person name="Cantor M.N."/>
            <person name="Hua S.X."/>
        </authorList>
    </citation>
    <scope>NUCLEOTIDE SEQUENCE [LARGE SCALE GENOMIC DNA]</scope>
    <source>
        <strain evidence="1 2">Marx 270</strain>
    </source>
</reference>
<feature type="non-terminal residue" evidence="1">
    <location>
        <position position="1"/>
    </location>
</feature>
<gene>
    <name evidence="1" type="ORF">M404DRAFT_113912</name>
</gene>
<accession>A0A0C3JTZ2</accession>
<dbReference type="InParanoid" id="A0A0C3JTZ2"/>
<dbReference type="EMBL" id="KN831947">
    <property type="protein sequence ID" value="KIO12623.1"/>
    <property type="molecule type" value="Genomic_DNA"/>
</dbReference>
<reference evidence="2" key="2">
    <citation type="submission" date="2015-01" db="EMBL/GenBank/DDBJ databases">
        <title>Evolutionary Origins and Diversification of the Mycorrhizal Mutualists.</title>
        <authorList>
            <consortium name="DOE Joint Genome Institute"/>
            <consortium name="Mycorrhizal Genomics Consortium"/>
            <person name="Kohler A."/>
            <person name="Kuo A."/>
            <person name="Nagy L.G."/>
            <person name="Floudas D."/>
            <person name="Copeland A."/>
            <person name="Barry K.W."/>
            <person name="Cichocki N."/>
            <person name="Veneault-Fourrey C."/>
            <person name="LaButti K."/>
            <person name="Lindquist E.A."/>
            <person name="Lipzen A."/>
            <person name="Lundell T."/>
            <person name="Morin E."/>
            <person name="Murat C."/>
            <person name="Riley R."/>
            <person name="Ohm R."/>
            <person name="Sun H."/>
            <person name="Tunlid A."/>
            <person name="Henrissat B."/>
            <person name="Grigoriev I.V."/>
            <person name="Hibbett D.S."/>
            <person name="Martin F."/>
        </authorList>
    </citation>
    <scope>NUCLEOTIDE SEQUENCE [LARGE SCALE GENOMIC DNA]</scope>
    <source>
        <strain evidence="2">Marx 270</strain>
    </source>
</reference>
<dbReference type="HOGENOM" id="CLU_001305_4_0_1"/>
<evidence type="ECO:0000313" key="2">
    <source>
        <dbReference type="Proteomes" id="UP000054217"/>
    </source>
</evidence>
<dbReference type="OrthoDB" id="2605079at2759"/>
<feature type="non-terminal residue" evidence="1">
    <location>
        <position position="109"/>
    </location>
</feature>
<dbReference type="Proteomes" id="UP000054217">
    <property type="component" value="Unassembled WGS sequence"/>
</dbReference>
<dbReference type="AlphaFoldDB" id="A0A0C3JTZ2"/>
<protein>
    <submittedName>
        <fullName evidence="1">Uncharacterized protein</fullName>
    </submittedName>
</protein>
<sequence length="109" mass="12376">NEIITLRRTALESITQDDPEWQPILAKLVDCLYERFRRKGAMADLEEVITLRRATLERTPLQDQSRPLLSLADCLCEKFQKLGLVADIEEAVKLGRAAFTLCAPGHPDR</sequence>